<name>A0A6N9JKM0_9ACTN</name>
<evidence type="ECO:0000256" key="4">
    <source>
        <dbReference type="ARBA" id="ARBA00022989"/>
    </source>
</evidence>
<dbReference type="EMBL" id="WWSR01000016">
    <property type="protein sequence ID" value="MZJ40011.1"/>
    <property type="molecule type" value="Genomic_DNA"/>
</dbReference>
<evidence type="ECO:0000256" key="5">
    <source>
        <dbReference type="ARBA" id="ARBA00023136"/>
    </source>
</evidence>
<dbReference type="AlphaFoldDB" id="A0A6N9JKM0"/>
<comment type="subcellular location">
    <subcellularLocation>
        <location evidence="1">Cell membrane</location>
        <topology evidence="1">Multi-pass membrane protein</topology>
    </subcellularLocation>
</comment>
<reference evidence="7 8" key="1">
    <citation type="journal article" date="2019" name="Nat. Med.">
        <title>A library of human gut bacterial isolates paired with longitudinal multiomics data enables mechanistic microbiome research.</title>
        <authorList>
            <person name="Poyet M."/>
            <person name="Groussin M."/>
            <person name="Gibbons S.M."/>
            <person name="Avila-Pacheco J."/>
            <person name="Jiang X."/>
            <person name="Kearney S.M."/>
            <person name="Perrotta A.R."/>
            <person name="Berdy B."/>
            <person name="Zhao S."/>
            <person name="Lieberman T.D."/>
            <person name="Swanson P.K."/>
            <person name="Smith M."/>
            <person name="Roesemann S."/>
            <person name="Alexander J.E."/>
            <person name="Rich S.A."/>
            <person name="Livny J."/>
            <person name="Vlamakis H."/>
            <person name="Clish C."/>
            <person name="Bullock K."/>
            <person name="Deik A."/>
            <person name="Scott J."/>
            <person name="Pierce K.A."/>
            <person name="Xavier R.J."/>
            <person name="Alm E.J."/>
        </authorList>
    </citation>
    <scope>NUCLEOTIDE SEQUENCE [LARGE SCALE GENOMIC DNA]</scope>
    <source>
        <strain evidence="7 8">BIOML-A20</strain>
    </source>
</reference>
<protein>
    <recommendedName>
        <fullName evidence="9">Polysaccharide biosynthesis protein</fullName>
    </recommendedName>
</protein>
<keyword evidence="4 6" id="KW-1133">Transmembrane helix</keyword>
<dbReference type="PANTHER" id="PTHR30250">
    <property type="entry name" value="PST FAMILY PREDICTED COLANIC ACID TRANSPORTER"/>
    <property type="match status" value="1"/>
</dbReference>
<keyword evidence="5 6" id="KW-0472">Membrane</keyword>
<gene>
    <name evidence="7" type="ORF">GT464_08675</name>
</gene>
<evidence type="ECO:0000313" key="7">
    <source>
        <dbReference type="EMBL" id="MZJ40011.1"/>
    </source>
</evidence>
<feature type="transmembrane region" description="Helical" evidence="6">
    <location>
        <begin position="33"/>
        <end position="52"/>
    </location>
</feature>
<accession>A0A6N9JKM0</accession>
<dbReference type="GO" id="GO:0005886">
    <property type="term" value="C:plasma membrane"/>
    <property type="evidence" value="ECO:0007669"/>
    <property type="project" value="UniProtKB-SubCell"/>
</dbReference>
<feature type="transmembrane region" description="Helical" evidence="6">
    <location>
        <begin position="58"/>
        <end position="77"/>
    </location>
</feature>
<organism evidence="7 8">
    <name type="scientific">Collinsella aerofaciens</name>
    <dbReference type="NCBI Taxonomy" id="74426"/>
    <lineage>
        <taxon>Bacteria</taxon>
        <taxon>Bacillati</taxon>
        <taxon>Actinomycetota</taxon>
        <taxon>Coriobacteriia</taxon>
        <taxon>Coriobacteriales</taxon>
        <taxon>Coriobacteriaceae</taxon>
        <taxon>Collinsella</taxon>
    </lineage>
</organism>
<dbReference type="PANTHER" id="PTHR30250:SF11">
    <property type="entry name" value="O-ANTIGEN TRANSPORTER-RELATED"/>
    <property type="match status" value="1"/>
</dbReference>
<feature type="transmembrane region" description="Helical" evidence="6">
    <location>
        <begin position="333"/>
        <end position="354"/>
    </location>
</feature>
<feature type="transmembrane region" description="Helical" evidence="6">
    <location>
        <begin position="192"/>
        <end position="215"/>
    </location>
</feature>
<feature type="transmembrane region" description="Helical" evidence="6">
    <location>
        <begin position="159"/>
        <end position="180"/>
    </location>
</feature>
<comment type="caution">
    <text evidence="7">The sequence shown here is derived from an EMBL/GenBank/DDBJ whole genome shotgun (WGS) entry which is preliminary data.</text>
</comment>
<keyword evidence="3 6" id="KW-0812">Transmembrane</keyword>
<evidence type="ECO:0000256" key="2">
    <source>
        <dbReference type="ARBA" id="ARBA00022475"/>
    </source>
</evidence>
<evidence type="ECO:0008006" key="9">
    <source>
        <dbReference type="Google" id="ProtNLM"/>
    </source>
</evidence>
<feature type="transmembrane region" description="Helical" evidence="6">
    <location>
        <begin position="308"/>
        <end position="327"/>
    </location>
</feature>
<feature type="transmembrane region" description="Helical" evidence="6">
    <location>
        <begin position="121"/>
        <end position="138"/>
    </location>
</feature>
<evidence type="ECO:0000313" key="8">
    <source>
        <dbReference type="Proteomes" id="UP000469380"/>
    </source>
</evidence>
<keyword evidence="2" id="KW-1003">Cell membrane</keyword>
<proteinExistence type="predicted"/>
<feature type="transmembrane region" description="Helical" evidence="6">
    <location>
        <begin position="236"/>
        <end position="257"/>
    </location>
</feature>
<sequence length="357" mass="38689">MSVGSMFASISLYKMRTYQVSDISCEHSAKDYIGFRFVSILFSLIMSCIYVAAISDNVSFLIATFVFLVFKIDETFVDVLYGVDQKGQRMDYIGKSQFMRGVLSLVGFVAPLVTIHSLPAAIIGMAFCCMLVTLFYDLPHARRFGDIKPSFAHEHLVELGKACLMPTIANFLATSIVSIVRQRYGVLAGQELLGIYASIATPAVLIQAGATYLYSPLIGTLAHSLQNGGATAFKKSFFKVFGLLFACMAIVTIGFSFVGGPLLELVYGNKIESYMWIFPYVLGATTSIAILLYVNDSLLIMRDGVTQIVINALAFAVIVLTADHLITAFDMNGINVAIIAACVPAAVTGAIRIATSK</sequence>
<evidence type="ECO:0000256" key="6">
    <source>
        <dbReference type="SAM" id="Phobius"/>
    </source>
</evidence>
<evidence type="ECO:0000256" key="3">
    <source>
        <dbReference type="ARBA" id="ARBA00022692"/>
    </source>
</evidence>
<dbReference type="InterPro" id="IPR050833">
    <property type="entry name" value="Poly_Biosynth_Transport"/>
</dbReference>
<evidence type="ECO:0000256" key="1">
    <source>
        <dbReference type="ARBA" id="ARBA00004651"/>
    </source>
</evidence>
<dbReference type="Proteomes" id="UP000469380">
    <property type="component" value="Unassembled WGS sequence"/>
</dbReference>
<feature type="transmembrane region" description="Helical" evidence="6">
    <location>
        <begin position="277"/>
        <end position="296"/>
    </location>
</feature>